<protein>
    <submittedName>
        <fullName evidence="2">Uncharacterized protein</fullName>
    </submittedName>
</protein>
<dbReference type="Proteomes" id="UP000094444">
    <property type="component" value="Unassembled WGS sequence"/>
</dbReference>
<keyword evidence="3" id="KW-1185">Reference proteome</keyword>
<dbReference type="AlphaFoldDB" id="A0A2P5HSE7"/>
<evidence type="ECO:0000256" key="1">
    <source>
        <dbReference type="SAM" id="MobiDB-lite"/>
    </source>
</evidence>
<accession>A0A2P5HSE7</accession>
<proteinExistence type="predicted"/>
<dbReference type="EMBL" id="MAVT02000846">
    <property type="protein sequence ID" value="POS73189.1"/>
    <property type="molecule type" value="Genomic_DNA"/>
</dbReference>
<dbReference type="InParanoid" id="A0A2P5HSE7"/>
<dbReference type="OrthoDB" id="10654258at2759"/>
<feature type="compositionally biased region" description="Polar residues" evidence="1">
    <location>
        <begin position="175"/>
        <end position="191"/>
    </location>
</feature>
<evidence type="ECO:0000313" key="3">
    <source>
        <dbReference type="Proteomes" id="UP000094444"/>
    </source>
</evidence>
<name>A0A2P5HSE7_DIAHE</name>
<gene>
    <name evidence="2" type="ORF">DHEL01_v208421</name>
</gene>
<sequence length="197" mass="21440">MRSSSRSPGPLGLNCALQLATPEALAHIPGLAMDPSYWSKIYDMPGGNPEKTLHKIPWPSPAQLAHYRPLAPILLRATPPAEEPQCMRASERQVDSPIPVFGHTRLILRSLFLDLLLHLSNARKSVASGPYVVRLRVLDTVGPDVVYACLTLPRPASDSPIGRGRFHCMTTMGNQLTTRSAGNPDTRQPGNRQPVAA</sequence>
<comment type="caution">
    <text evidence="2">The sequence shown here is derived from an EMBL/GenBank/DDBJ whole genome shotgun (WGS) entry which is preliminary data.</text>
</comment>
<organism evidence="2 3">
    <name type="scientific">Diaporthe helianthi</name>
    <dbReference type="NCBI Taxonomy" id="158607"/>
    <lineage>
        <taxon>Eukaryota</taxon>
        <taxon>Fungi</taxon>
        <taxon>Dikarya</taxon>
        <taxon>Ascomycota</taxon>
        <taxon>Pezizomycotina</taxon>
        <taxon>Sordariomycetes</taxon>
        <taxon>Sordariomycetidae</taxon>
        <taxon>Diaporthales</taxon>
        <taxon>Diaporthaceae</taxon>
        <taxon>Diaporthe</taxon>
    </lineage>
</organism>
<feature type="region of interest" description="Disordered" evidence="1">
    <location>
        <begin position="175"/>
        <end position="197"/>
    </location>
</feature>
<reference evidence="2" key="1">
    <citation type="submission" date="2017-09" db="EMBL/GenBank/DDBJ databases">
        <title>Polyketide synthases of a Diaporthe helianthi virulent isolate.</title>
        <authorList>
            <person name="Baroncelli R."/>
        </authorList>
    </citation>
    <scope>NUCLEOTIDE SEQUENCE [LARGE SCALE GENOMIC DNA]</scope>
    <source>
        <strain evidence="2">7/96</strain>
    </source>
</reference>
<evidence type="ECO:0000313" key="2">
    <source>
        <dbReference type="EMBL" id="POS73189.1"/>
    </source>
</evidence>